<feature type="transmembrane region" description="Helical" evidence="8">
    <location>
        <begin position="85"/>
        <end position="109"/>
    </location>
</feature>
<dbReference type="GeneTree" id="ENSGT00940000166809"/>
<accession>A0A3Q3M841</accession>
<evidence type="ECO:0000256" key="4">
    <source>
        <dbReference type="ARBA" id="ARBA00022692"/>
    </source>
</evidence>
<keyword evidence="2 8" id="KW-0796">Tight junction</keyword>
<dbReference type="InterPro" id="IPR004031">
    <property type="entry name" value="PMP22/EMP/MP20/Claudin"/>
</dbReference>
<name>A0A3Q3M841_9TELE</name>
<dbReference type="Pfam" id="PF00822">
    <property type="entry name" value="PMP22_Claudin"/>
    <property type="match status" value="1"/>
</dbReference>
<organism evidence="9 10">
    <name type="scientific">Mastacembelus armatus</name>
    <name type="common">zig-zag eel</name>
    <dbReference type="NCBI Taxonomy" id="205130"/>
    <lineage>
        <taxon>Eukaryota</taxon>
        <taxon>Metazoa</taxon>
        <taxon>Chordata</taxon>
        <taxon>Craniata</taxon>
        <taxon>Vertebrata</taxon>
        <taxon>Euteleostomi</taxon>
        <taxon>Actinopterygii</taxon>
        <taxon>Neopterygii</taxon>
        <taxon>Teleostei</taxon>
        <taxon>Neoteleostei</taxon>
        <taxon>Acanthomorphata</taxon>
        <taxon>Anabantaria</taxon>
        <taxon>Synbranchiformes</taxon>
        <taxon>Mastacembelidae</taxon>
        <taxon>Mastacembelus</taxon>
    </lineage>
</organism>
<dbReference type="PRINTS" id="PR01077">
    <property type="entry name" value="CLAUDIN"/>
</dbReference>
<keyword evidence="4 8" id="KW-0812">Transmembrane</keyword>
<dbReference type="GO" id="GO:0005923">
    <property type="term" value="C:bicellular tight junction"/>
    <property type="evidence" value="ECO:0007669"/>
    <property type="project" value="UniProtKB-SubCell"/>
</dbReference>
<evidence type="ECO:0000256" key="1">
    <source>
        <dbReference type="ARBA" id="ARBA00008295"/>
    </source>
</evidence>
<feature type="transmembrane region" description="Helical" evidence="8">
    <location>
        <begin position="121"/>
        <end position="140"/>
    </location>
</feature>
<reference evidence="9" key="2">
    <citation type="submission" date="2025-09" db="UniProtKB">
        <authorList>
            <consortium name="Ensembl"/>
        </authorList>
    </citation>
    <scope>IDENTIFICATION</scope>
</reference>
<sequence length="232" mass="25704">MNKRLIQILGFLLSTLGWVFVLCTIAMDYWRITQYGGQGGSFVITNLWYWSNLWKDCSTDTTAVDDCREFPALWTVTSLIHAVRGLIMCGIGLGFIAIVLCFLGMECTYIGGAKKTKDKQLFAGALLHFAGEMFCSHYFLVSTKPLLTGVSDISAYGIYSNSITRIAFAPTAGIGVLRYDVGPPIFLGFVGSSFILLGAVLYAVTVFRAICPQRYLNYLSFFLSFTKVILLH</sequence>
<comment type="subcellular location">
    <subcellularLocation>
        <location evidence="8">Cell junction</location>
        <location evidence="8">Tight junction</location>
    </subcellularLocation>
    <subcellularLocation>
        <location evidence="8">Cell membrane</location>
        <topology evidence="8">Multi-pass membrane protein</topology>
    </subcellularLocation>
</comment>
<feature type="transmembrane region" description="Helical" evidence="8">
    <location>
        <begin position="185"/>
        <end position="203"/>
    </location>
</feature>
<evidence type="ECO:0000313" key="10">
    <source>
        <dbReference type="Proteomes" id="UP000261640"/>
    </source>
</evidence>
<evidence type="ECO:0000256" key="3">
    <source>
        <dbReference type="ARBA" id="ARBA00022475"/>
    </source>
</evidence>
<dbReference type="STRING" id="205130.ENSMAMP00000018876"/>
<dbReference type="InterPro" id="IPR006187">
    <property type="entry name" value="Claudin"/>
</dbReference>
<evidence type="ECO:0000256" key="8">
    <source>
        <dbReference type="RuleBase" id="RU060637"/>
    </source>
</evidence>
<dbReference type="InterPro" id="IPR017974">
    <property type="entry name" value="Claudin_CS"/>
</dbReference>
<dbReference type="AlphaFoldDB" id="A0A3Q3M841"/>
<keyword evidence="3 8" id="KW-1003">Cell membrane</keyword>
<reference evidence="9" key="1">
    <citation type="submission" date="2025-08" db="UniProtKB">
        <authorList>
            <consortium name="Ensembl"/>
        </authorList>
    </citation>
    <scope>IDENTIFICATION</scope>
</reference>
<keyword evidence="10" id="KW-1185">Reference proteome</keyword>
<proteinExistence type="inferred from homology"/>
<dbReference type="Proteomes" id="UP000261640">
    <property type="component" value="Unplaced"/>
</dbReference>
<keyword evidence="6 8" id="KW-1133">Transmembrane helix</keyword>
<evidence type="ECO:0000313" key="9">
    <source>
        <dbReference type="Ensembl" id="ENSMAMP00000018876.1"/>
    </source>
</evidence>
<dbReference type="InParanoid" id="A0A3Q3M841"/>
<dbReference type="Gene3D" id="1.20.140.150">
    <property type="match status" value="1"/>
</dbReference>
<protein>
    <recommendedName>
        <fullName evidence="8">Claudin</fullName>
    </recommendedName>
</protein>
<feature type="transmembrane region" description="Helical" evidence="8">
    <location>
        <begin position="7"/>
        <end position="27"/>
    </location>
</feature>
<dbReference type="PROSITE" id="PS01346">
    <property type="entry name" value="CLAUDIN"/>
    <property type="match status" value="1"/>
</dbReference>
<evidence type="ECO:0000256" key="7">
    <source>
        <dbReference type="ARBA" id="ARBA00023136"/>
    </source>
</evidence>
<comment type="function">
    <text evidence="8">Claudins function as major constituents of the tight junction complexes that regulate the permeability of epithelia.</text>
</comment>
<comment type="similarity">
    <text evidence="1 8">Belongs to the claudin family.</text>
</comment>
<evidence type="ECO:0000256" key="6">
    <source>
        <dbReference type="ARBA" id="ARBA00022989"/>
    </source>
</evidence>
<dbReference type="GO" id="GO:0005198">
    <property type="term" value="F:structural molecule activity"/>
    <property type="evidence" value="ECO:0007669"/>
    <property type="project" value="InterPro"/>
</dbReference>
<dbReference type="GO" id="GO:0005886">
    <property type="term" value="C:plasma membrane"/>
    <property type="evidence" value="ECO:0007669"/>
    <property type="project" value="UniProtKB-SubCell"/>
</dbReference>
<keyword evidence="5 8" id="KW-0965">Cell junction</keyword>
<evidence type="ECO:0000256" key="5">
    <source>
        <dbReference type="ARBA" id="ARBA00022949"/>
    </source>
</evidence>
<evidence type="ECO:0000256" key="2">
    <source>
        <dbReference type="ARBA" id="ARBA00022427"/>
    </source>
</evidence>
<dbReference type="Ensembl" id="ENSMAMT00000019370.2">
    <property type="protein sequence ID" value="ENSMAMP00000018876.1"/>
    <property type="gene ID" value="ENSMAMG00000012726.2"/>
</dbReference>
<keyword evidence="7 8" id="KW-0472">Membrane</keyword>
<dbReference type="PANTHER" id="PTHR12002">
    <property type="entry name" value="CLAUDIN"/>
    <property type="match status" value="1"/>
</dbReference>